<name>D7FKK3_ECTSI</name>
<dbReference type="EMBL" id="FN648026">
    <property type="protein sequence ID" value="CBJ29405.1"/>
    <property type="molecule type" value="Genomic_DNA"/>
</dbReference>
<keyword evidence="2" id="KW-0963">Cytoplasm</keyword>
<dbReference type="Pfam" id="PF03162">
    <property type="entry name" value="Y_phosphatase2"/>
    <property type="match status" value="1"/>
</dbReference>
<evidence type="ECO:0000256" key="2">
    <source>
        <dbReference type="ARBA" id="ARBA00022490"/>
    </source>
</evidence>
<keyword evidence="5" id="KW-1185">Reference proteome</keyword>
<dbReference type="InterPro" id="IPR029021">
    <property type="entry name" value="Prot-tyrosine_phosphatase-like"/>
</dbReference>
<dbReference type="PANTHER" id="PTHR31126">
    <property type="entry name" value="TYROSINE-PROTEIN PHOSPHATASE"/>
    <property type="match status" value="1"/>
</dbReference>
<dbReference type="OMA" id="MPLNYSF"/>
<dbReference type="InParanoid" id="D7FKK3"/>
<organism evidence="4 5">
    <name type="scientific">Ectocarpus siliculosus</name>
    <name type="common">Brown alga</name>
    <name type="synonym">Conferva siliculosa</name>
    <dbReference type="NCBI Taxonomy" id="2880"/>
    <lineage>
        <taxon>Eukaryota</taxon>
        <taxon>Sar</taxon>
        <taxon>Stramenopiles</taxon>
        <taxon>Ochrophyta</taxon>
        <taxon>PX clade</taxon>
        <taxon>Phaeophyceae</taxon>
        <taxon>Ectocarpales</taxon>
        <taxon>Ectocarpaceae</taxon>
        <taxon>Ectocarpus</taxon>
    </lineage>
</organism>
<protein>
    <submittedName>
        <fullName evidence="4">Uncharacterized protein</fullName>
    </submittedName>
</protein>
<dbReference type="STRING" id="2880.D7FKK3"/>
<dbReference type="CDD" id="cd14528">
    <property type="entry name" value="PFA-DSP_Siw14"/>
    <property type="match status" value="1"/>
</dbReference>
<proteinExistence type="predicted"/>
<reference evidence="4 5" key="1">
    <citation type="journal article" date="2010" name="Nature">
        <title>The Ectocarpus genome and the independent evolution of multicellularity in brown algae.</title>
        <authorList>
            <person name="Cock J.M."/>
            <person name="Sterck L."/>
            <person name="Rouze P."/>
            <person name="Scornet D."/>
            <person name="Allen A.E."/>
            <person name="Amoutzias G."/>
            <person name="Anthouard V."/>
            <person name="Artiguenave F."/>
            <person name="Aury J.M."/>
            <person name="Badger J.H."/>
            <person name="Beszteri B."/>
            <person name="Billiau K."/>
            <person name="Bonnet E."/>
            <person name="Bothwell J.H."/>
            <person name="Bowler C."/>
            <person name="Boyen C."/>
            <person name="Brownlee C."/>
            <person name="Carrano C.J."/>
            <person name="Charrier B."/>
            <person name="Cho G.Y."/>
            <person name="Coelho S.M."/>
            <person name="Collen J."/>
            <person name="Corre E."/>
            <person name="Da Silva C."/>
            <person name="Delage L."/>
            <person name="Delaroque N."/>
            <person name="Dittami S.M."/>
            <person name="Doulbeau S."/>
            <person name="Elias M."/>
            <person name="Farnham G."/>
            <person name="Gachon C.M."/>
            <person name="Gschloessl B."/>
            <person name="Heesch S."/>
            <person name="Jabbari K."/>
            <person name="Jubin C."/>
            <person name="Kawai H."/>
            <person name="Kimura K."/>
            <person name="Kloareg B."/>
            <person name="Kupper F.C."/>
            <person name="Lang D."/>
            <person name="Le Bail A."/>
            <person name="Leblanc C."/>
            <person name="Lerouge P."/>
            <person name="Lohr M."/>
            <person name="Lopez P.J."/>
            <person name="Martens C."/>
            <person name="Maumus F."/>
            <person name="Michel G."/>
            <person name="Miranda-Saavedra D."/>
            <person name="Morales J."/>
            <person name="Moreau H."/>
            <person name="Motomura T."/>
            <person name="Nagasato C."/>
            <person name="Napoli C.A."/>
            <person name="Nelson D.R."/>
            <person name="Nyvall-Collen P."/>
            <person name="Peters A.F."/>
            <person name="Pommier C."/>
            <person name="Potin P."/>
            <person name="Poulain J."/>
            <person name="Quesneville H."/>
            <person name="Read B."/>
            <person name="Rensing S.A."/>
            <person name="Ritter A."/>
            <person name="Rousvoal S."/>
            <person name="Samanta M."/>
            <person name="Samson G."/>
            <person name="Schroeder D.C."/>
            <person name="Segurens B."/>
            <person name="Strittmatter M."/>
            <person name="Tonon T."/>
            <person name="Tregear J.W."/>
            <person name="Valentin K."/>
            <person name="von Dassow P."/>
            <person name="Yamagishi T."/>
            <person name="Van de Peer Y."/>
            <person name="Wincker P."/>
        </authorList>
    </citation>
    <scope>NUCLEOTIDE SEQUENCE [LARGE SCALE GENOMIC DNA]</scope>
    <source>
        <strain evidence="5">Ec32 / CCAP1310/4</strain>
    </source>
</reference>
<sequence>MDADDKLENMTAEEEPGYGLGLPGLASLALPSDGMVVPPLNFSMVSEGVFRSGYPIACNFPFLRRLGLQSILCLCPESVLPGSLEWAKESGVSMEMCDLGENSPPFVSMPLAAMRKAVDYLSDCRNRPVLVHCLTGKTQTGCAIGCLRRRQNWALGAIFDEYTRFAGPSAKPLDMQFIELFE</sequence>
<dbReference type="eggNOG" id="KOG1572">
    <property type="taxonomic scope" value="Eukaryota"/>
</dbReference>
<dbReference type="FunFam" id="3.90.190.10:FF:000035">
    <property type="entry name" value="Tyrosine phosphatase, putative"/>
    <property type="match status" value="1"/>
</dbReference>
<dbReference type="EMBL" id="FN649751">
    <property type="protein sequence ID" value="CBJ29405.1"/>
    <property type="molecule type" value="Genomic_DNA"/>
</dbReference>
<dbReference type="Proteomes" id="UP000002630">
    <property type="component" value="Linkage Group LG26"/>
</dbReference>
<dbReference type="InterPro" id="IPR004861">
    <property type="entry name" value="Siw14-like"/>
</dbReference>
<dbReference type="PANTHER" id="PTHR31126:SF48">
    <property type="entry name" value="INOSITOL PHOSPHATASE SIW14"/>
    <property type="match status" value="1"/>
</dbReference>
<dbReference type="GO" id="GO:0016791">
    <property type="term" value="F:phosphatase activity"/>
    <property type="evidence" value="ECO:0007669"/>
    <property type="project" value="InterPro"/>
</dbReference>
<evidence type="ECO:0000256" key="1">
    <source>
        <dbReference type="ARBA" id="ARBA00004496"/>
    </source>
</evidence>
<dbReference type="OrthoDB" id="6375174at2759"/>
<keyword evidence="3" id="KW-0378">Hydrolase</keyword>
<accession>D7FKK3</accession>
<evidence type="ECO:0000313" key="4">
    <source>
        <dbReference type="EMBL" id="CBJ29405.1"/>
    </source>
</evidence>
<dbReference type="SUPFAM" id="SSF52799">
    <property type="entry name" value="(Phosphotyrosine protein) phosphatases II"/>
    <property type="match status" value="1"/>
</dbReference>
<evidence type="ECO:0000313" key="5">
    <source>
        <dbReference type="Proteomes" id="UP000002630"/>
    </source>
</evidence>
<evidence type="ECO:0000256" key="3">
    <source>
        <dbReference type="ARBA" id="ARBA00022801"/>
    </source>
</evidence>
<gene>
    <name evidence="4" type="ORF">Esi_0144_0080</name>
</gene>
<dbReference type="Gene3D" id="3.90.190.10">
    <property type="entry name" value="Protein tyrosine phosphatase superfamily"/>
    <property type="match status" value="1"/>
</dbReference>
<dbReference type="AlphaFoldDB" id="D7FKK3"/>
<dbReference type="InterPro" id="IPR020428">
    <property type="entry name" value="PFA-DSPs"/>
</dbReference>
<dbReference type="PRINTS" id="PR01911">
    <property type="entry name" value="PFDSPHPHTASE"/>
</dbReference>
<comment type="subcellular location">
    <subcellularLocation>
        <location evidence="1">Cytoplasm</location>
    </subcellularLocation>
</comment>
<dbReference type="GO" id="GO:0005737">
    <property type="term" value="C:cytoplasm"/>
    <property type="evidence" value="ECO:0007669"/>
    <property type="project" value="UniProtKB-SubCell"/>
</dbReference>